<reference evidence="3" key="1">
    <citation type="journal article" date="2019" name="Int. J. Syst. Evol. Microbiol.">
        <title>The Global Catalogue of Microorganisms (GCM) 10K type strain sequencing project: providing services to taxonomists for standard genome sequencing and annotation.</title>
        <authorList>
            <consortium name="The Broad Institute Genomics Platform"/>
            <consortium name="The Broad Institute Genome Sequencing Center for Infectious Disease"/>
            <person name="Wu L."/>
            <person name="Ma J."/>
        </authorList>
    </citation>
    <scope>NUCLEOTIDE SEQUENCE [LARGE SCALE GENOMIC DNA]</scope>
    <source>
        <strain evidence="3">JCM 17498</strain>
    </source>
</reference>
<protein>
    <submittedName>
        <fullName evidence="2">Uncharacterized protein</fullName>
    </submittedName>
</protein>
<organism evidence="2 3">
    <name type="scientific">Sphingomonas cynarae</name>
    <dbReference type="NCBI Taxonomy" id="930197"/>
    <lineage>
        <taxon>Bacteria</taxon>
        <taxon>Pseudomonadati</taxon>
        <taxon>Pseudomonadota</taxon>
        <taxon>Alphaproteobacteria</taxon>
        <taxon>Sphingomonadales</taxon>
        <taxon>Sphingomonadaceae</taxon>
        <taxon>Sphingomonas</taxon>
    </lineage>
</organism>
<evidence type="ECO:0000313" key="3">
    <source>
        <dbReference type="Proteomes" id="UP001500523"/>
    </source>
</evidence>
<proteinExistence type="predicted"/>
<gene>
    <name evidence="2" type="ORF">GCM10022268_13140</name>
</gene>
<dbReference type="RefSeq" id="WP_344692559.1">
    <property type="nucleotide sequence ID" value="NZ_BAABBF010000002.1"/>
</dbReference>
<accession>A0ABP7DK32</accession>
<name>A0ABP7DK32_9SPHN</name>
<keyword evidence="3" id="KW-1185">Reference proteome</keyword>
<keyword evidence="1" id="KW-0732">Signal</keyword>
<dbReference type="Proteomes" id="UP001500523">
    <property type="component" value="Unassembled WGS sequence"/>
</dbReference>
<evidence type="ECO:0000313" key="2">
    <source>
        <dbReference type="EMBL" id="GAA3704819.1"/>
    </source>
</evidence>
<dbReference type="EMBL" id="BAABBF010000002">
    <property type="protein sequence ID" value="GAA3704819.1"/>
    <property type="molecule type" value="Genomic_DNA"/>
</dbReference>
<sequence>MFATKFCLSVVTATLLTTAAAAAEPRDAPTATMTPAPTTIPATRAVADKGLSQRYCIVGDITASRILRRDCATLAEWQVLGVDPRRMPRR</sequence>
<feature type="chain" id="PRO_5046651946" evidence="1">
    <location>
        <begin position="23"/>
        <end position="90"/>
    </location>
</feature>
<feature type="signal peptide" evidence="1">
    <location>
        <begin position="1"/>
        <end position="22"/>
    </location>
</feature>
<evidence type="ECO:0000256" key="1">
    <source>
        <dbReference type="SAM" id="SignalP"/>
    </source>
</evidence>
<comment type="caution">
    <text evidence="2">The sequence shown here is derived from an EMBL/GenBank/DDBJ whole genome shotgun (WGS) entry which is preliminary data.</text>
</comment>